<feature type="chain" id="PRO_5022984513" evidence="4">
    <location>
        <begin position="20"/>
        <end position="660"/>
    </location>
</feature>
<dbReference type="Pfam" id="PF01464">
    <property type="entry name" value="SLT"/>
    <property type="match status" value="1"/>
</dbReference>
<dbReference type="OrthoDB" id="9815002at2"/>
<dbReference type="PANTHER" id="PTHR37423">
    <property type="entry name" value="SOLUBLE LYTIC MUREIN TRANSGLYCOSYLASE-RELATED"/>
    <property type="match status" value="1"/>
</dbReference>
<dbReference type="CDD" id="cd13401">
    <property type="entry name" value="Slt70-like"/>
    <property type="match status" value="1"/>
</dbReference>
<protein>
    <submittedName>
        <fullName evidence="6">Lytic transglycosylase domain-containing protein</fullName>
    </submittedName>
</protein>
<dbReference type="InterPro" id="IPR008258">
    <property type="entry name" value="Transglycosylase_SLT_dom_1"/>
</dbReference>
<dbReference type="AlphaFoldDB" id="A0A5B8LHH3"/>
<dbReference type="PANTHER" id="PTHR37423:SF2">
    <property type="entry name" value="MEMBRANE-BOUND LYTIC MUREIN TRANSGLYCOSYLASE C"/>
    <property type="match status" value="1"/>
</dbReference>
<evidence type="ECO:0000256" key="3">
    <source>
        <dbReference type="ARBA" id="ARBA00022729"/>
    </source>
</evidence>
<evidence type="ECO:0000256" key="4">
    <source>
        <dbReference type="SAM" id="SignalP"/>
    </source>
</evidence>
<sequence length="660" mass="70623">MIAPWIKTALAATALSGMAATGYAFQDQFDWAKARLAGTSGDPTANAALSAAITEWRSLSQINNAPFDSYARFMLAHPGWPGETGMRRNAEAALAQGNFSASTAAAFFRRFPPQNATAWVRFAQALNGLGARDEAKSAARNGWTSGALSTADESFVLTTFPDALTVVDHDARMDQLLWTGQTTAASREILLTSIAKRPLFQARLDLRTGAPGAGGADAIGAGDPGYLADKVIWLNNSGAAASARALLARPHMFTARPLDVDRWYDLLLKNARAALAAGDATTAYAIASQVDDAYPAGTDVSLRPFGERDPYTDLVWLAGQTAMKRLGRPADAAPMFVRYTGGSRSTALKSKGFYWAGRAAEAAGRSLDAQTYLGRASTYRDQFYGQLATERLGLAMVPPTDAIVRPVDAAVRAAFYQSEVVRAAQFLGTIGAHEDQSAFIRQIANNASSEADHVLAAELARTLSRPDLAVMVGRSALLNGVSDYTLTGFPTVNIPATATGSWSIAHGIMRQESQFDRALISRAGARGVMQLMPGTGREQAGKLGLAWDSGMLLSSTDYNIQLGTAYFARLYAIYGSYPLAIAAYNAGGGNVNKWLTANGDPRSGTVDWVDWIEAIPFDETKRYVQHVLENAVVYDLINPQRATSTGNARLSWYLGNKRPG</sequence>
<dbReference type="Gene3D" id="1.10.530.10">
    <property type="match status" value="1"/>
</dbReference>
<feature type="domain" description="Transglycosylase SLT" evidence="5">
    <location>
        <begin position="501"/>
        <end position="600"/>
    </location>
</feature>
<dbReference type="Proteomes" id="UP000315673">
    <property type="component" value="Chromosome"/>
</dbReference>
<dbReference type="InterPro" id="IPR023346">
    <property type="entry name" value="Lysozyme-like_dom_sf"/>
</dbReference>
<dbReference type="GO" id="GO:0042597">
    <property type="term" value="C:periplasmic space"/>
    <property type="evidence" value="ECO:0007669"/>
    <property type="project" value="InterPro"/>
</dbReference>
<evidence type="ECO:0000313" key="6">
    <source>
        <dbReference type="EMBL" id="QDZ07491.1"/>
    </source>
</evidence>
<dbReference type="RefSeq" id="WP_146571003.1">
    <property type="nucleotide sequence ID" value="NZ_CP042306.1"/>
</dbReference>
<evidence type="ECO:0000313" key="7">
    <source>
        <dbReference type="Proteomes" id="UP000315673"/>
    </source>
</evidence>
<evidence type="ECO:0000259" key="5">
    <source>
        <dbReference type="Pfam" id="PF01464"/>
    </source>
</evidence>
<accession>A0A5B8LHH3</accession>
<proteinExistence type="inferred from homology"/>
<dbReference type="EMBL" id="CP042306">
    <property type="protein sequence ID" value="QDZ07491.1"/>
    <property type="molecule type" value="Genomic_DNA"/>
</dbReference>
<keyword evidence="7" id="KW-1185">Reference proteome</keyword>
<dbReference type="KEGG" id="spai:FPZ24_08345"/>
<keyword evidence="3 4" id="KW-0732">Signal</keyword>
<evidence type="ECO:0000256" key="1">
    <source>
        <dbReference type="ARBA" id="ARBA00007734"/>
    </source>
</evidence>
<evidence type="ECO:0000256" key="2">
    <source>
        <dbReference type="ARBA" id="ARBA00009387"/>
    </source>
</evidence>
<dbReference type="GO" id="GO:0004553">
    <property type="term" value="F:hydrolase activity, hydrolyzing O-glycosyl compounds"/>
    <property type="evidence" value="ECO:0007669"/>
    <property type="project" value="InterPro"/>
</dbReference>
<dbReference type="InterPro" id="IPR008939">
    <property type="entry name" value="Lytic_TGlycosylase_superhlx_U"/>
</dbReference>
<feature type="signal peptide" evidence="4">
    <location>
        <begin position="1"/>
        <end position="19"/>
    </location>
</feature>
<comment type="similarity">
    <text evidence="1">Belongs to the transglycosylase Slt family.</text>
</comment>
<name>A0A5B8LHH3_9SPHN</name>
<reference evidence="6 7" key="1">
    <citation type="submission" date="2019-07" db="EMBL/GenBank/DDBJ databases">
        <title>Full genome sequence of Sphingomonas sp. 4R-6-7(HKS19).</title>
        <authorList>
            <person name="Im W.-T."/>
        </authorList>
    </citation>
    <scope>NUCLEOTIDE SEQUENCE [LARGE SCALE GENOMIC DNA]</scope>
    <source>
        <strain evidence="6 7">HKS19</strain>
    </source>
</reference>
<dbReference type="Gene3D" id="1.25.20.10">
    <property type="entry name" value="Bacterial muramidases"/>
    <property type="match status" value="1"/>
</dbReference>
<organism evidence="6 7">
    <name type="scientific">Sphingomonas panacisoli</name>
    <dbReference type="NCBI Taxonomy" id="1813879"/>
    <lineage>
        <taxon>Bacteria</taxon>
        <taxon>Pseudomonadati</taxon>
        <taxon>Pseudomonadota</taxon>
        <taxon>Alphaproteobacteria</taxon>
        <taxon>Sphingomonadales</taxon>
        <taxon>Sphingomonadaceae</taxon>
        <taxon>Sphingomonas</taxon>
    </lineage>
</organism>
<comment type="similarity">
    <text evidence="2">Belongs to the virb1 family.</text>
</comment>
<dbReference type="SUPFAM" id="SSF53955">
    <property type="entry name" value="Lysozyme-like"/>
    <property type="match status" value="1"/>
</dbReference>
<gene>
    <name evidence="6" type="ORF">FPZ24_08345</name>
</gene>
<dbReference type="SUPFAM" id="SSF48435">
    <property type="entry name" value="Bacterial muramidases"/>
    <property type="match status" value="1"/>
</dbReference>